<comment type="cofactor">
    <cofactor evidence="1">
        <name>pyridoxal 5'-phosphate</name>
        <dbReference type="ChEBI" id="CHEBI:597326"/>
    </cofactor>
</comment>
<dbReference type="InterPro" id="IPR050214">
    <property type="entry name" value="Cys_Synth/Cystath_Beta-Synth"/>
</dbReference>
<dbReference type="RefSeq" id="WP_063180235.1">
    <property type="nucleotide sequence ID" value="NZ_LQNT01000009.1"/>
</dbReference>
<evidence type="ECO:0000256" key="4">
    <source>
        <dbReference type="ARBA" id="ARBA00022679"/>
    </source>
</evidence>
<proteinExistence type="inferred from homology"/>
<dbReference type="PANTHER" id="PTHR10314">
    <property type="entry name" value="CYSTATHIONINE BETA-SYNTHASE"/>
    <property type="match status" value="1"/>
</dbReference>
<dbReference type="FunFam" id="3.40.50.1100:FF:000118">
    <property type="entry name" value="Related to CYS4-cystathionine beta-synthase"/>
    <property type="match status" value="1"/>
</dbReference>
<evidence type="ECO:0000259" key="7">
    <source>
        <dbReference type="Pfam" id="PF00291"/>
    </source>
</evidence>
<dbReference type="SUPFAM" id="SSF53686">
    <property type="entry name" value="Tryptophan synthase beta subunit-like PLP-dependent enzymes"/>
    <property type="match status" value="1"/>
</dbReference>
<protein>
    <submittedName>
        <fullName evidence="8">Cysteine synthase</fullName>
    </submittedName>
</protein>
<accession>A0A161SLM7</accession>
<dbReference type="GO" id="GO:0016765">
    <property type="term" value="F:transferase activity, transferring alkyl or aryl (other than methyl) groups"/>
    <property type="evidence" value="ECO:0007669"/>
    <property type="project" value="UniProtKB-ARBA"/>
</dbReference>
<evidence type="ECO:0000256" key="6">
    <source>
        <dbReference type="ARBA" id="ARBA00023192"/>
    </source>
</evidence>
<dbReference type="InterPro" id="IPR036052">
    <property type="entry name" value="TrpB-like_PALP_sf"/>
</dbReference>
<evidence type="ECO:0000313" key="9">
    <source>
        <dbReference type="Proteomes" id="UP000076490"/>
    </source>
</evidence>
<sequence length="320" mass="34523">MNVAKNVHDLIGNTPLVEINSFPLPEGVRLFAKLEFMNPGGSVKDRLGQFLLHQAFRDGKLEKGGTVIEPTAGNTGIGLAIAAIRYGVRAIFVVPEKFSLEKQTLMRALGAEVVNTPTELGMEGAIAKTEELLREIPGSYCPGQFQNASNPETYYESLGPELVEDLDGKIDVFVAGAGSGGTFTGTSRYLKDRLKDVKCVIVEPEGSILNGGPSHSHKTEGIGMDFLPPFIDRRLFDAIHTISDDEAFARLREAARNEGLLVGSSSGAALAASLKEAAIARPGTNIVTIFPDSSERYISSGIYDEVIKHEEENTVNSWRS</sequence>
<dbReference type="Proteomes" id="UP000076490">
    <property type="component" value="Unassembled WGS sequence"/>
</dbReference>
<dbReference type="InterPro" id="IPR001216">
    <property type="entry name" value="P-phosphate_BS"/>
</dbReference>
<keyword evidence="3" id="KW-0028">Amino-acid biosynthesis</keyword>
<keyword evidence="4" id="KW-0808">Transferase</keyword>
<dbReference type="PROSITE" id="PS00901">
    <property type="entry name" value="CYS_SYNTHASE"/>
    <property type="match status" value="1"/>
</dbReference>
<dbReference type="AlphaFoldDB" id="A0A161SLM7"/>
<name>A0A161SLM7_9BACL</name>
<evidence type="ECO:0000256" key="5">
    <source>
        <dbReference type="ARBA" id="ARBA00022898"/>
    </source>
</evidence>
<dbReference type="Pfam" id="PF00291">
    <property type="entry name" value="PALP"/>
    <property type="match status" value="1"/>
</dbReference>
<comment type="similarity">
    <text evidence="2">Belongs to the cysteine synthase/cystathionine beta-synthase family.</text>
</comment>
<evidence type="ECO:0000256" key="2">
    <source>
        <dbReference type="ARBA" id="ARBA00007103"/>
    </source>
</evidence>
<gene>
    <name evidence="8" type="ORF">AV656_06720</name>
</gene>
<dbReference type="GO" id="GO:0006535">
    <property type="term" value="P:cysteine biosynthetic process from serine"/>
    <property type="evidence" value="ECO:0007669"/>
    <property type="project" value="InterPro"/>
</dbReference>
<dbReference type="InterPro" id="IPR001926">
    <property type="entry name" value="TrpB-like_PALP"/>
</dbReference>
<keyword evidence="6" id="KW-0198">Cysteine biosynthesis</keyword>
<comment type="caution">
    <text evidence="8">The sequence shown here is derived from an EMBL/GenBank/DDBJ whole genome shotgun (WGS) entry which is preliminary data.</text>
</comment>
<dbReference type="OrthoDB" id="9808024at2"/>
<evidence type="ECO:0000313" key="8">
    <source>
        <dbReference type="EMBL" id="KZE38593.1"/>
    </source>
</evidence>
<organism evidence="8 9">
    <name type="scientific">Bhargavaea cecembensis</name>
    <dbReference type="NCBI Taxonomy" id="394098"/>
    <lineage>
        <taxon>Bacteria</taxon>
        <taxon>Bacillati</taxon>
        <taxon>Bacillota</taxon>
        <taxon>Bacilli</taxon>
        <taxon>Bacillales</taxon>
        <taxon>Caryophanaceae</taxon>
        <taxon>Bhargavaea</taxon>
    </lineage>
</organism>
<reference evidence="8 9" key="1">
    <citation type="submission" date="2016-01" db="EMBL/GenBank/DDBJ databases">
        <title>Whole genome sequencing of Bhargavaea cecembensis T14.</title>
        <authorList>
            <person name="Hong K.W."/>
        </authorList>
    </citation>
    <scope>NUCLEOTIDE SEQUENCE [LARGE SCALE GENOMIC DNA]</scope>
    <source>
        <strain evidence="8 9">T14</strain>
    </source>
</reference>
<dbReference type="CDD" id="cd01561">
    <property type="entry name" value="CBS_like"/>
    <property type="match status" value="1"/>
</dbReference>
<dbReference type="Gene3D" id="3.40.50.1100">
    <property type="match status" value="2"/>
</dbReference>
<evidence type="ECO:0000256" key="1">
    <source>
        <dbReference type="ARBA" id="ARBA00001933"/>
    </source>
</evidence>
<feature type="domain" description="Tryptophan synthase beta chain-like PALP" evidence="7">
    <location>
        <begin position="9"/>
        <end position="292"/>
    </location>
</feature>
<dbReference type="EMBL" id="LQNT01000009">
    <property type="protein sequence ID" value="KZE38593.1"/>
    <property type="molecule type" value="Genomic_DNA"/>
</dbReference>
<keyword evidence="5" id="KW-0663">Pyridoxal phosphate</keyword>
<evidence type="ECO:0000256" key="3">
    <source>
        <dbReference type="ARBA" id="ARBA00022605"/>
    </source>
</evidence>
<dbReference type="FunFam" id="3.40.50.1100:FF:000016">
    <property type="entry name" value="Cysteine synthase A"/>
    <property type="match status" value="1"/>
</dbReference>